<reference evidence="2 3" key="1">
    <citation type="submission" date="2018-09" db="EMBL/GenBank/DDBJ databases">
        <title>Complete genome sequence of Euzebya sp. DY32-46 isolated from seawater of Pacific Ocean.</title>
        <authorList>
            <person name="Xu L."/>
            <person name="Wu Y.-H."/>
            <person name="Xu X.-W."/>
        </authorList>
    </citation>
    <scope>NUCLEOTIDE SEQUENCE [LARGE SCALE GENOMIC DNA]</scope>
    <source>
        <strain evidence="2 3">DY32-46</strain>
    </source>
</reference>
<evidence type="ECO:0000259" key="1">
    <source>
        <dbReference type="Pfam" id="PF01323"/>
    </source>
</evidence>
<dbReference type="GO" id="GO:0016491">
    <property type="term" value="F:oxidoreductase activity"/>
    <property type="evidence" value="ECO:0007669"/>
    <property type="project" value="InterPro"/>
</dbReference>
<dbReference type="PANTHER" id="PTHR13887">
    <property type="entry name" value="GLUTATHIONE S-TRANSFERASE KAPPA"/>
    <property type="match status" value="1"/>
</dbReference>
<dbReference type="KEGG" id="euz:DVS28_a0134"/>
<dbReference type="Gene3D" id="3.40.30.10">
    <property type="entry name" value="Glutaredoxin"/>
    <property type="match status" value="1"/>
</dbReference>
<evidence type="ECO:0000313" key="2">
    <source>
        <dbReference type="EMBL" id="AXV04842.1"/>
    </source>
</evidence>
<dbReference type="EMBL" id="CP031165">
    <property type="protein sequence ID" value="AXV04842.1"/>
    <property type="molecule type" value="Genomic_DNA"/>
</dbReference>
<dbReference type="Proteomes" id="UP000264006">
    <property type="component" value="Chromosome"/>
</dbReference>
<protein>
    <submittedName>
        <fullName evidence="2">2-hydroxychromene-2-carboxylate isomerase/DsbA-like thioredoxin domain</fullName>
    </submittedName>
</protein>
<proteinExistence type="predicted"/>
<dbReference type="InterPro" id="IPR036249">
    <property type="entry name" value="Thioredoxin-like_sf"/>
</dbReference>
<keyword evidence="3" id="KW-1185">Reference proteome</keyword>
<keyword evidence="2" id="KW-0413">Isomerase</keyword>
<organism evidence="2 3">
    <name type="scientific">Euzebya pacifica</name>
    <dbReference type="NCBI Taxonomy" id="1608957"/>
    <lineage>
        <taxon>Bacteria</taxon>
        <taxon>Bacillati</taxon>
        <taxon>Actinomycetota</taxon>
        <taxon>Nitriliruptoria</taxon>
        <taxon>Euzebyales</taxon>
    </lineage>
</organism>
<feature type="domain" description="DSBA-like thioredoxin" evidence="1">
    <location>
        <begin position="7"/>
        <end position="208"/>
    </location>
</feature>
<dbReference type="Pfam" id="PF01323">
    <property type="entry name" value="DSBA"/>
    <property type="match status" value="1"/>
</dbReference>
<accession>A0A346XRJ5</accession>
<evidence type="ECO:0000313" key="3">
    <source>
        <dbReference type="Proteomes" id="UP000264006"/>
    </source>
</evidence>
<gene>
    <name evidence="2" type="ORF">DVS28_a0134</name>
</gene>
<sequence length="244" mass="26772">MGRMMDVEIWSDVVCPWCAIGKVRFERALAAFGHADEVTVRWRSFELDRHAPASRDGDYAAMLATKYRTTTDRAQAMIDRMVDQGAAEGLDFRFDIVKPGNTFDAHRVLHLAAERGLQHEVKDRFLDAYHSEGEEVGDHDVLVRLAADAGMDAEEVRTMLATDDFADAVRADEDQAVEYGISGVPFFVLDRRMGVSGAQPTEVLLQALEQAWAARTEDTASAASHADHEHAGDTCGVDGCAVAS</sequence>
<dbReference type="SUPFAM" id="SSF52833">
    <property type="entry name" value="Thioredoxin-like"/>
    <property type="match status" value="1"/>
</dbReference>
<dbReference type="CDD" id="cd03024">
    <property type="entry name" value="DsbA_FrnE"/>
    <property type="match status" value="1"/>
</dbReference>
<dbReference type="GO" id="GO:0016853">
    <property type="term" value="F:isomerase activity"/>
    <property type="evidence" value="ECO:0007669"/>
    <property type="project" value="UniProtKB-KW"/>
</dbReference>
<dbReference type="PANTHER" id="PTHR13887:SF41">
    <property type="entry name" value="THIOREDOXIN SUPERFAMILY PROTEIN"/>
    <property type="match status" value="1"/>
</dbReference>
<dbReference type="InterPro" id="IPR001853">
    <property type="entry name" value="DSBA-like_thioredoxin_dom"/>
</dbReference>
<name>A0A346XRJ5_9ACTN</name>
<dbReference type="AlphaFoldDB" id="A0A346XRJ5"/>